<protein>
    <submittedName>
        <fullName evidence="2">Uncharacterized protein</fullName>
    </submittedName>
</protein>
<reference evidence="2 3" key="1">
    <citation type="submission" date="2021-06" db="EMBL/GenBank/DDBJ databases">
        <title>A haploid diamondback moth (Plutella xylostella L.) genome assembly resolves 31 chromosomes and identifies a diamide resistance mutation.</title>
        <authorList>
            <person name="Ward C.M."/>
            <person name="Perry K.D."/>
            <person name="Baker G."/>
            <person name="Powis K."/>
            <person name="Heckel D.G."/>
            <person name="Baxter S.W."/>
        </authorList>
    </citation>
    <scope>NUCLEOTIDE SEQUENCE [LARGE SCALE GENOMIC DNA]</scope>
    <source>
        <strain evidence="2 3">LV</strain>
        <tissue evidence="2">Single pupa</tissue>
    </source>
</reference>
<evidence type="ECO:0000256" key="1">
    <source>
        <dbReference type="SAM" id="MobiDB-lite"/>
    </source>
</evidence>
<feature type="region of interest" description="Disordered" evidence="1">
    <location>
        <begin position="59"/>
        <end position="84"/>
    </location>
</feature>
<proteinExistence type="predicted"/>
<dbReference type="Proteomes" id="UP000823941">
    <property type="component" value="Chromosome 10"/>
</dbReference>
<evidence type="ECO:0000313" key="2">
    <source>
        <dbReference type="EMBL" id="KAG7307330.1"/>
    </source>
</evidence>
<sequence>MLAVGRVSDRILERVARPPPGRPARGNTARTMDMILPDIPDYHFTSQIILVNLETATTSIKPQPDKDIAKKQLRAPRSCDPISP</sequence>
<organism evidence="2 3">
    <name type="scientific">Plutella xylostella</name>
    <name type="common">Diamondback moth</name>
    <name type="synonym">Plutella maculipennis</name>
    <dbReference type="NCBI Taxonomy" id="51655"/>
    <lineage>
        <taxon>Eukaryota</taxon>
        <taxon>Metazoa</taxon>
        <taxon>Ecdysozoa</taxon>
        <taxon>Arthropoda</taxon>
        <taxon>Hexapoda</taxon>
        <taxon>Insecta</taxon>
        <taxon>Pterygota</taxon>
        <taxon>Neoptera</taxon>
        <taxon>Endopterygota</taxon>
        <taxon>Lepidoptera</taxon>
        <taxon>Glossata</taxon>
        <taxon>Ditrysia</taxon>
        <taxon>Yponomeutoidea</taxon>
        <taxon>Plutellidae</taxon>
        <taxon>Plutella</taxon>
    </lineage>
</organism>
<comment type="caution">
    <text evidence="2">The sequence shown here is derived from an EMBL/GenBank/DDBJ whole genome shotgun (WGS) entry which is preliminary data.</text>
</comment>
<name>A0ABQ7QQL4_PLUXY</name>
<gene>
    <name evidence="2" type="ORF">JYU34_007502</name>
</gene>
<accession>A0ABQ7QQL4</accession>
<dbReference type="EMBL" id="JAHIBW010000010">
    <property type="protein sequence ID" value="KAG7307330.1"/>
    <property type="molecule type" value="Genomic_DNA"/>
</dbReference>
<keyword evidence="3" id="KW-1185">Reference proteome</keyword>
<evidence type="ECO:0000313" key="3">
    <source>
        <dbReference type="Proteomes" id="UP000823941"/>
    </source>
</evidence>